<feature type="compositionally biased region" description="Polar residues" evidence="1">
    <location>
        <begin position="48"/>
        <end position="62"/>
    </location>
</feature>
<protein>
    <submittedName>
        <fullName evidence="4">Uncharacterized protein LOC112691966 isoform X1</fullName>
    </submittedName>
</protein>
<accession>A0A8B8GH69</accession>
<feature type="region of interest" description="Disordered" evidence="1">
    <location>
        <begin position="35"/>
        <end position="101"/>
    </location>
</feature>
<keyword evidence="2" id="KW-0732">Signal</keyword>
<dbReference type="AlphaFoldDB" id="A0A8B8GH69"/>
<dbReference type="SUPFAM" id="SSF47565">
    <property type="entry name" value="Insect pheromone/odorant-binding proteins"/>
    <property type="match status" value="1"/>
</dbReference>
<name>A0A8B8GH69_9HEMI</name>
<dbReference type="Proteomes" id="UP000694846">
    <property type="component" value="Unplaced"/>
</dbReference>
<feature type="signal peptide" evidence="2">
    <location>
        <begin position="1"/>
        <end position="21"/>
    </location>
</feature>
<feature type="chain" id="PRO_5034564037" evidence="2">
    <location>
        <begin position="22"/>
        <end position="247"/>
    </location>
</feature>
<evidence type="ECO:0000256" key="1">
    <source>
        <dbReference type="SAM" id="MobiDB-lite"/>
    </source>
</evidence>
<keyword evidence="3" id="KW-1185">Reference proteome</keyword>
<dbReference type="SMART" id="SM00708">
    <property type="entry name" value="PhBP"/>
    <property type="match status" value="1"/>
</dbReference>
<organism evidence="3 4">
    <name type="scientific">Sipha flava</name>
    <name type="common">yellow sugarcane aphid</name>
    <dbReference type="NCBI Taxonomy" id="143950"/>
    <lineage>
        <taxon>Eukaryota</taxon>
        <taxon>Metazoa</taxon>
        <taxon>Ecdysozoa</taxon>
        <taxon>Arthropoda</taxon>
        <taxon>Hexapoda</taxon>
        <taxon>Insecta</taxon>
        <taxon>Pterygota</taxon>
        <taxon>Neoptera</taxon>
        <taxon>Paraneoptera</taxon>
        <taxon>Hemiptera</taxon>
        <taxon>Sternorrhyncha</taxon>
        <taxon>Aphidomorpha</taxon>
        <taxon>Aphidoidea</taxon>
        <taxon>Aphididae</taxon>
        <taxon>Sipha</taxon>
    </lineage>
</organism>
<evidence type="ECO:0000313" key="3">
    <source>
        <dbReference type="Proteomes" id="UP000694846"/>
    </source>
</evidence>
<dbReference type="InterPro" id="IPR036728">
    <property type="entry name" value="PBP_GOBP_sf"/>
</dbReference>
<gene>
    <name evidence="4" type="primary">LOC112691966</name>
</gene>
<dbReference type="CDD" id="cd23992">
    <property type="entry name" value="PBP_GOBP"/>
    <property type="match status" value="1"/>
</dbReference>
<dbReference type="GO" id="GO:0005549">
    <property type="term" value="F:odorant binding"/>
    <property type="evidence" value="ECO:0007669"/>
    <property type="project" value="InterPro"/>
</dbReference>
<reference evidence="4" key="1">
    <citation type="submission" date="2025-08" db="UniProtKB">
        <authorList>
            <consortium name="RefSeq"/>
        </authorList>
    </citation>
    <scope>IDENTIFICATION</scope>
    <source>
        <tissue evidence="4">Whole body</tissue>
    </source>
</reference>
<dbReference type="OrthoDB" id="6595846at2759"/>
<dbReference type="RefSeq" id="XP_025422235.1">
    <property type="nucleotide sequence ID" value="XM_025566450.1"/>
</dbReference>
<feature type="compositionally biased region" description="Low complexity" evidence="1">
    <location>
        <begin position="69"/>
        <end position="88"/>
    </location>
</feature>
<dbReference type="Pfam" id="PF01395">
    <property type="entry name" value="PBP_GOBP"/>
    <property type="match status" value="1"/>
</dbReference>
<feature type="compositionally biased region" description="Low complexity" evidence="1">
    <location>
        <begin position="35"/>
        <end position="45"/>
    </location>
</feature>
<dbReference type="Gene3D" id="1.10.238.20">
    <property type="entry name" value="Pheromone/general odorant binding protein domain"/>
    <property type="match status" value="1"/>
</dbReference>
<dbReference type="InterPro" id="IPR006170">
    <property type="entry name" value="PBP/GOBP"/>
</dbReference>
<evidence type="ECO:0000313" key="4">
    <source>
        <dbReference type="RefSeq" id="XP_025422235.1"/>
    </source>
</evidence>
<evidence type="ECO:0000256" key="2">
    <source>
        <dbReference type="SAM" id="SignalP"/>
    </source>
</evidence>
<dbReference type="GeneID" id="112691966"/>
<proteinExistence type="predicted"/>
<sequence>MKITAASAATVLVALVASVQSSDPCNISTCYKSATTKPSTTVTPTRLPVQSSSTPAGQSTTYAKDHAHASTAAGTGAGANATTAATTAHKGHGDTEPTVKPTGAAAHATVTTQKPINMTEGHVALKQKLNTIAVKCKDELHAPQEIMALVSNTVVPQNEQQRCYLECVYKNLNLIKNNKFSVADGKTLAQIRFAKQPDEHKKAVHIIETCEKEAIIDPKTTEKCAAGRVIRNCFVKNGEKINFFPKP</sequence>